<keyword evidence="1" id="KW-0812">Transmembrane</keyword>
<dbReference type="AlphaFoldDB" id="A0A024HAG9"/>
<evidence type="ECO:0000313" key="2">
    <source>
        <dbReference type="EMBL" id="CDF81871.1"/>
    </source>
</evidence>
<reference evidence="2 3" key="1">
    <citation type="submission" date="2013-03" db="EMBL/GenBank/DDBJ databases">
        <authorList>
            <person name="Linke B."/>
        </authorList>
    </citation>
    <scope>NUCLEOTIDE SEQUENCE [LARGE SCALE GENOMIC DNA]</scope>
    <source>
        <strain evidence="2 3">B13</strain>
    </source>
</reference>
<proteinExistence type="predicted"/>
<protein>
    <submittedName>
        <fullName evidence="2">Hypothetical secreted protein</fullName>
    </submittedName>
</protein>
<keyword evidence="1" id="KW-1133">Transmembrane helix</keyword>
<gene>
    <name evidence="2" type="ORF">PKB_0493</name>
</gene>
<keyword evidence="1" id="KW-0472">Membrane</keyword>
<dbReference type="Proteomes" id="UP000025241">
    <property type="component" value="Chromosome I"/>
</dbReference>
<feature type="transmembrane region" description="Helical" evidence="1">
    <location>
        <begin position="75"/>
        <end position="96"/>
    </location>
</feature>
<dbReference type="STRING" id="1301098.PKB_0493"/>
<reference evidence="2 3" key="2">
    <citation type="submission" date="2014-05" db="EMBL/GenBank/DDBJ databases">
        <title>Genome sequence of the 3-chlorobenzoate degrading bacterium Pseudomonas knackmussii B13 shows multiple evidence for horizontal gene transfer.</title>
        <authorList>
            <person name="Miyazaki R."/>
            <person name="Bertelli C."/>
            <person name="Falquet L."/>
            <person name="Robinson-Rechavi M."/>
            <person name="Gharib W."/>
            <person name="Roy S."/>
            <person name="Van der Meer J.R."/>
        </authorList>
    </citation>
    <scope>NUCLEOTIDE SEQUENCE [LARGE SCALE GENOMIC DNA]</scope>
    <source>
        <strain evidence="2 3">B13</strain>
    </source>
</reference>
<dbReference type="KEGG" id="pkc:PKB_0493"/>
<dbReference type="EMBL" id="HG322950">
    <property type="protein sequence ID" value="CDF81871.1"/>
    <property type="molecule type" value="Genomic_DNA"/>
</dbReference>
<sequence>MSAPMRFTLCLFCGLLLAVMALPLLMLVGHFELVAWLAATGKPLAWLALELPPAGFWDGLSGAHDAAHNPHVRSFLELCVGFAQLGVLIALPLYYLGARR</sequence>
<organism evidence="2 3">
    <name type="scientific">Pseudomonas knackmussii (strain DSM 6978 / CCUG 54928 / LMG 23759 / B13)</name>
    <dbReference type="NCBI Taxonomy" id="1301098"/>
    <lineage>
        <taxon>Bacteria</taxon>
        <taxon>Pseudomonadati</taxon>
        <taxon>Pseudomonadota</taxon>
        <taxon>Gammaproteobacteria</taxon>
        <taxon>Pseudomonadales</taxon>
        <taxon>Pseudomonadaceae</taxon>
        <taxon>Pseudomonas</taxon>
    </lineage>
</organism>
<dbReference type="HOGENOM" id="CLU_2303535_0_0_6"/>
<dbReference type="RefSeq" id="WP_043248748.1">
    <property type="nucleotide sequence ID" value="NZ_HG322950.1"/>
</dbReference>
<evidence type="ECO:0000313" key="3">
    <source>
        <dbReference type="Proteomes" id="UP000025241"/>
    </source>
</evidence>
<evidence type="ECO:0000256" key="1">
    <source>
        <dbReference type="SAM" id="Phobius"/>
    </source>
</evidence>
<dbReference type="PATRIC" id="fig|1301098.3.peg.506"/>
<accession>A0A024HAG9</accession>
<dbReference type="OrthoDB" id="6981543at2"/>
<keyword evidence="3" id="KW-1185">Reference proteome</keyword>
<name>A0A024HAG9_PSEKB</name>